<proteinExistence type="predicted"/>
<comment type="caution">
    <text evidence="1">The sequence shown here is derived from an EMBL/GenBank/DDBJ whole genome shotgun (WGS) entry which is preliminary data.</text>
</comment>
<evidence type="ECO:0000313" key="2">
    <source>
        <dbReference type="Proteomes" id="UP001186974"/>
    </source>
</evidence>
<keyword evidence="2" id="KW-1185">Reference proteome</keyword>
<reference evidence="1" key="1">
    <citation type="submission" date="2024-09" db="EMBL/GenBank/DDBJ databases">
        <title>Black Yeasts Isolated from many extreme environments.</title>
        <authorList>
            <person name="Coleine C."/>
            <person name="Stajich J.E."/>
            <person name="Selbmann L."/>
        </authorList>
    </citation>
    <scope>NUCLEOTIDE SEQUENCE</scope>
    <source>
        <strain evidence="1">CCFEE 5737</strain>
    </source>
</reference>
<gene>
    <name evidence="1" type="ORF">LTS18_005367</name>
</gene>
<dbReference type="EMBL" id="JAWDJW010001273">
    <property type="protein sequence ID" value="KAK3079243.1"/>
    <property type="molecule type" value="Genomic_DNA"/>
</dbReference>
<name>A0ACC3DRA4_9PEZI</name>
<protein>
    <submittedName>
        <fullName evidence="1">Uncharacterized protein</fullName>
    </submittedName>
</protein>
<dbReference type="Proteomes" id="UP001186974">
    <property type="component" value="Unassembled WGS sequence"/>
</dbReference>
<sequence>MGDEEPRRSGRQRAPKTRLLSETNTTPDRGRSTKKIARAKKPKQATGSPAPRRRPVKGKAKAKAIEPVVVSPPSSPLSLPADHSQALDIDQIADEEEEELPSEPREEVVEEEVQQFSIDVRYSAVAGRDELPASTRTRREAIVGNVGYGMFDIEEYQTEVLLRQRPKRYKVLNIRLTASYEGMREGDKVRSDVYEERDLDDVLAAMRSWNRRFPTKALILTVLMKCEEEKEVDLEAPPPPSAQQPASQARVRQEKKRLTETQRQENAIAFMTQAEAAGDGGFYKQFNERWICKNSHCKNLGYTCWRNTRPGQTDNAANHYKVQGPLLQKWMKEVQDGNCELDSPRTDLVVTFIKAKEKIEIKPTPTHQASDIFNEAGVTLGQFSQLLMAQMMSNMTTQLSPRLATPTTTTSPPNAQPPPNSSPIRSRIAPEDLTAEFFAWVRAQPGQQSDRRQNLLYLAEEKLVENDWELSALQQSAPVGRRITEQRWREYELPDGLLVSLRTRLHEWRMQRPRSSASSTNGEVVVE</sequence>
<accession>A0ACC3DRA4</accession>
<organism evidence="1 2">
    <name type="scientific">Coniosporium uncinatum</name>
    <dbReference type="NCBI Taxonomy" id="93489"/>
    <lineage>
        <taxon>Eukaryota</taxon>
        <taxon>Fungi</taxon>
        <taxon>Dikarya</taxon>
        <taxon>Ascomycota</taxon>
        <taxon>Pezizomycotina</taxon>
        <taxon>Dothideomycetes</taxon>
        <taxon>Dothideomycetes incertae sedis</taxon>
        <taxon>Coniosporium</taxon>
    </lineage>
</organism>
<evidence type="ECO:0000313" key="1">
    <source>
        <dbReference type="EMBL" id="KAK3079243.1"/>
    </source>
</evidence>